<feature type="compositionally biased region" description="Basic and acidic residues" evidence="1">
    <location>
        <begin position="291"/>
        <end position="317"/>
    </location>
</feature>
<feature type="compositionally biased region" description="Basic and acidic residues" evidence="1">
    <location>
        <begin position="249"/>
        <end position="268"/>
    </location>
</feature>
<proteinExistence type="predicted"/>
<comment type="caution">
    <text evidence="2">The sequence shown here is derived from an EMBL/GenBank/DDBJ whole genome shotgun (WGS) entry which is preliminary data.</text>
</comment>
<dbReference type="EMBL" id="RQTK01001077">
    <property type="protein sequence ID" value="RUS72352.1"/>
    <property type="molecule type" value="Genomic_DNA"/>
</dbReference>
<evidence type="ECO:0000256" key="1">
    <source>
        <dbReference type="SAM" id="MobiDB-lite"/>
    </source>
</evidence>
<keyword evidence="3" id="KW-1185">Reference proteome</keyword>
<feature type="compositionally biased region" description="Basic residues" evidence="1">
    <location>
        <begin position="277"/>
        <end position="290"/>
    </location>
</feature>
<gene>
    <name evidence="2" type="ORF">EGW08_019888</name>
</gene>
<feature type="region of interest" description="Disordered" evidence="1">
    <location>
        <begin position="80"/>
        <end position="99"/>
    </location>
</feature>
<dbReference type="AlphaFoldDB" id="A0A433SSW4"/>
<organism evidence="2 3">
    <name type="scientific">Elysia chlorotica</name>
    <name type="common">Eastern emerald elysia</name>
    <name type="synonym">Sea slug</name>
    <dbReference type="NCBI Taxonomy" id="188477"/>
    <lineage>
        <taxon>Eukaryota</taxon>
        <taxon>Metazoa</taxon>
        <taxon>Spiralia</taxon>
        <taxon>Lophotrochozoa</taxon>
        <taxon>Mollusca</taxon>
        <taxon>Gastropoda</taxon>
        <taxon>Heterobranchia</taxon>
        <taxon>Euthyneura</taxon>
        <taxon>Panpulmonata</taxon>
        <taxon>Sacoglossa</taxon>
        <taxon>Placobranchoidea</taxon>
        <taxon>Plakobranchidae</taxon>
        <taxon>Elysia</taxon>
    </lineage>
</organism>
<protein>
    <submittedName>
        <fullName evidence="2">Uncharacterized protein</fullName>
    </submittedName>
</protein>
<name>A0A433SSW4_ELYCH</name>
<feature type="region of interest" description="Disordered" evidence="1">
    <location>
        <begin position="39"/>
        <end position="66"/>
    </location>
</feature>
<sequence length="486" mass="55401">MASKLYPTLSSFYKAGNVEFGSERDAMLCGVPEEKLYRKPSRQRKVLHAQNIPPPGQPEAPEPTTDRAELYDRNRDAQFSPMPQAHHERGSVSPPLTPSAPPLLEMLDLRLQQYLNVLLDSNDTTNINQFLQSTDNPALSLLSPSNTDSDNNSSHTTVTLPLPPNVAVEESWLSEIRPDYDDITPEEMADEILNNLNVVREEDVKDHEKHKSLSLFKMPKDLQGEAERRGLQPQSQRQHHDLRHRHAHQRQESQDSRDDNVDTKDNQIPRDFQQQPHWHHHHHHKSHGASRLRERELRDRDDTRLAGKTKRQERTERPAPGANTESAGRDRRRDAHPQRISSHAPRARDDTGKSTADLTEAQRETGKPSARRKSSVAEKENQSRSPGRAEVQGEKSDYNAWMTWRKQVNRQLATIILLKQQGRQVSVQTTDMRRTSLRQSSIDFVSQIATQSGSTTSLGGKPYVMYGIPRASLLPKNETAERKRDS</sequence>
<feature type="region of interest" description="Disordered" evidence="1">
    <location>
        <begin position="223"/>
        <end position="394"/>
    </location>
</feature>
<reference evidence="2 3" key="1">
    <citation type="submission" date="2019-01" db="EMBL/GenBank/DDBJ databases">
        <title>A draft genome assembly of the solar-powered sea slug Elysia chlorotica.</title>
        <authorList>
            <person name="Cai H."/>
            <person name="Li Q."/>
            <person name="Fang X."/>
            <person name="Li J."/>
            <person name="Curtis N.E."/>
            <person name="Altenburger A."/>
            <person name="Shibata T."/>
            <person name="Feng M."/>
            <person name="Maeda T."/>
            <person name="Schwartz J.A."/>
            <person name="Shigenobu S."/>
            <person name="Lundholm N."/>
            <person name="Nishiyama T."/>
            <person name="Yang H."/>
            <person name="Hasebe M."/>
            <person name="Li S."/>
            <person name="Pierce S.K."/>
            <person name="Wang J."/>
        </authorList>
    </citation>
    <scope>NUCLEOTIDE SEQUENCE [LARGE SCALE GENOMIC DNA]</scope>
    <source>
        <strain evidence="2">EC2010</strain>
        <tissue evidence="2">Whole organism of an adult</tissue>
    </source>
</reference>
<dbReference type="OrthoDB" id="6090078at2759"/>
<feature type="compositionally biased region" description="Pro residues" evidence="1">
    <location>
        <begin position="52"/>
        <end position="61"/>
    </location>
</feature>
<feature type="compositionally biased region" description="Basic and acidic residues" evidence="1">
    <location>
        <begin position="327"/>
        <end position="337"/>
    </location>
</feature>
<evidence type="ECO:0000313" key="3">
    <source>
        <dbReference type="Proteomes" id="UP000271974"/>
    </source>
</evidence>
<accession>A0A433SSW4</accession>
<dbReference type="Proteomes" id="UP000271974">
    <property type="component" value="Unassembled WGS sequence"/>
</dbReference>
<evidence type="ECO:0000313" key="2">
    <source>
        <dbReference type="EMBL" id="RUS72352.1"/>
    </source>
</evidence>